<evidence type="ECO:0000313" key="2">
    <source>
        <dbReference type="EMBL" id="VVC42989.1"/>
    </source>
</evidence>
<evidence type="ECO:0000313" key="3">
    <source>
        <dbReference type="Proteomes" id="UP000325440"/>
    </source>
</evidence>
<dbReference type="EMBL" id="CABPRJ010002218">
    <property type="protein sequence ID" value="VVC42989.1"/>
    <property type="molecule type" value="Genomic_DNA"/>
</dbReference>
<sequence>MYAELQKSYYGCYMVTTLLTRSEFKTYAPIIVIDMSQQNDNLKTSTLDLGIEFEADIEFPPFTSAYCLILHDQIITYNPFNGEVRVL</sequence>
<reference evidence="2 3" key="1">
    <citation type="submission" date="2019-08" db="EMBL/GenBank/DDBJ databases">
        <authorList>
            <person name="Alioto T."/>
            <person name="Alioto T."/>
            <person name="Gomez Garrido J."/>
        </authorList>
    </citation>
    <scope>NUCLEOTIDE SEQUENCE [LARGE SCALE GENOMIC DNA]</scope>
</reference>
<dbReference type="OrthoDB" id="6623569at2759"/>
<gene>
    <name evidence="2" type="ORF">CINCED_3A006059</name>
</gene>
<accession>A0A5E4NK64</accession>
<dbReference type="AlphaFoldDB" id="A0A5E4NK64"/>
<name>A0A5E4NK64_9HEMI</name>
<dbReference type="PANTHER" id="PTHR36159">
    <property type="entry name" value="PROTEIN CBG23766"/>
    <property type="match status" value="1"/>
</dbReference>
<proteinExistence type="predicted"/>
<dbReference type="PANTHER" id="PTHR36159:SF1">
    <property type="entry name" value="RETROVIRUS-RELATED POL POLYPROTEIN FROM TRANSPOSON 412-LIKE PROTEIN"/>
    <property type="match status" value="1"/>
</dbReference>
<dbReference type="Proteomes" id="UP000325440">
    <property type="component" value="Unassembled WGS sequence"/>
</dbReference>
<evidence type="ECO:0000259" key="1">
    <source>
        <dbReference type="Pfam" id="PF21738"/>
    </source>
</evidence>
<dbReference type="InterPro" id="IPR049512">
    <property type="entry name" value="DJR-like_dom"/>
</dbReference>
<feature type="domain" description="Double jelly roll-like" evidence="1">
    <location>
        <begin position="1"/>
        <end position="75"/>
    </location>
</feature>
<organism evidence="2 3">
    <name type="scientific">Cinara cedri</name>
    <dbReference type="NCBI Taxonomy" id="506608"/>
    <lineage>
        <taxon>Eukaryota</taxon>
        <taxon>Metazoa</taxon>
        <taxon>Ecdysozoa</taxon>
        <taxon>Arthropoda</taxon>
        <taxon>Hexapoda</taxon>
        <taxon>Insecta</taxon>
        <taxon>Pterygota</taxon>
        <taxon>Neoptera</taxon>
        <taxon>Paraneoptera</taxon>
        <taxon>Hemiptera</taxon>
        <taxon>Sternorrhyncha</taxon>
        <taxon>Aphidomorpha</taxon>
        <taxon>Aphidoidea</taxon>
        <taxon>Aphididae</taxon>
        <taxon>Lachninae</taxon>
        <taxon>Cinara</taxon>
    </lineage>
</organism>
<keyword evidence="3" id="KW-1185">Reference proteome</keyword>
<dbReference type="Pfam" id="PF21738">
    <property type="entry name" value="DJR-like_dom"/>
    <property type="match status" value="1"/>
</dbReference>
<protein>
    <recommendedName>
        <fullName evidence="1">Double jelly roll-like domain-containing protein</fullName>
    </recommendedName>
</protein>